<protein>
    <submittedName>
        <fullName evidence="2">Uncharacterized protein</fullName>
    </submittedName>
</protein>
<name>A0A7J3MX27_9CREN</name>
<organism evidence="2">
    <name type="scientific">Ignisphaera aggregans</name>
    <dbReference type="NCBI Taxonomy" id="334771"/>
    <lineage>
        <taxon>Archaea</taxon>
        <taxon>Thermoproteota</taxon>
        <taxon>Thermoprotei</taxon>
        <taxon>Desulfurococcales</taxon>
        <taxon>Desulfurococcaceae</taxon>
        <taxon>Ignisphaera</taxon>
    </lineage>
</organism>
<accession>A0A7J3MX27</accession>
<dbReference type="AlphaFoldDB" id="A0A7J3MX27"/>
<reference evidence="2" key="1">
    <citation type="journal article" date="2020" name="mSystems">
        <title>Genome- and Community-Level Interaction Insights into Carbon Utilization and Element Cycling Functions of Hydrothermarchaeota in Hydrothermal Sediment.</title>
        <authorList>
            <person name="Zhou Z."/>
            <person name="Liu Y."/>
            <person name="Xu W."/>
            <person name="Pan J."/>
            <person name="Luo Z.H."/>
            <person name="Li M."/>
        </authorList>
    </citation>
    <scope>NUCLEOTIDE SEQUENCE [LARGE SCALE GENOMIC DNA]</scope>
    <source>
        <strain evidence="1">SpSt-629</strain>
        <strain evidence="2">SpSt-688</strain>
    </source>
</reference>
<proteinExistence type="predicted"/>
<evidence type="ECO:0000313" key="2">
    <source>
        <dbReference type="EMBL" id="HGT98081.1"/>
    </source>
</evidence>
<dbReference type="EMBL" id="DTDH01000044">
    <property type="protein sequence ID" value="HGT98081.1"/>
    <property type="molecule type" value="Genomic_DNA"/>
</dbReference>
<comment type="caution">
    <text evidence="2">The sequence shown here is derived from an EMBL/GenBank/DDBJ whole genome shotgun (WGS) entry which is preliminary data.</text>
</comment>
<gene>
    <name evidence="1" type="ORF">ENT99_08595</name>
    <name evidence="2" type="ORF">ENU64_01450</name>
</gene>
<sequence length="106" mass="11685">MNQKTPPQMIILAIIAKSKNGLTIKDIASYLSYLHKHGIDTGYQVNGKNGYGVGVSKEILLDVNMLKLMNLVKEENGKLIASDKAYMVLKKYAECDSIIGSILNKL</sequence>
<dbReference type="EMBL" id="DTAU01000155">
    <property type="protein sequence ID" value="HFQ79734.1"/>
    <property type="molecule type" value="Genomic_DNA"/>
</dbReference>
<evidence type="ECO:0000313" key="1">
    <source>
        <dbReference type="EMBL" id="HFQ79734.1"/>
    </source>
</evidence>